<sequence>MQYMGNIDAEAGGAELSHSVAGSDYGGEARQALLILDGIDVQHGRELTALEQSGAEEELKEFIRSDIIARYHARRAPFVRFLEERQQPEKPLIT</sequence>
<evidence type="ECO:0000313" key="1">
    <source>
        <dbReference type="EMBL" id="RDI61260.1"/>
    </source>
</evidence>
<evidence type="ECO:0000313" key="2">
    <source>
        <dbReference type="Proteomes" id="UP000254925"/>
    </source>
</evidence>
<dbReference type="RefSeq" id="WP_114769411.1">
    <property type="nucleotide sequence ID" value="NZ_QQBB01000002.1"/>
</dbReference>
<gene>
    <name evidence="1" type="ORF">DES45_102655</name>
</gene>
<comment type="caution">
    <text evidence="1">The sequence shown here is derived from an EMBL/GenBank/DDBJ whole genome shotgun (WGS) entry which is preliminary data.</text>
</comment>
<reference evidence="1 2" key="1">
    <citation type="submission" date="2018-07" db="EMBL/GenBank/DDBJ databases">
        <title>Genomic Encyclopedia of Type Strains, Phase IV (KMG-IV): sequencing the most valuable type-strain genomes for metagenomic binning, comparative biology and taxonomic classification.</title>
        <authorList>
            <person name="Goeker M."/>
        </authorList>
    </citation>
    <scope>NUCLEOTIDE SEQUENCE [LARGE SCALE GENOMIC DNA]</scope>
    <source>
        <strain evidence="1 2">DSM 14364</strain>
    </source>
</reference>
<accession>A0A370HSI3</accession>
<protein>
    <submittedName>
        <fullName evidence="1">Uncharacterized protein</fullName>
    </submittedName>
</protein>
<keyword evidence="2" id="KW-1185">Reference proteome</keyword>
<dbReference type="Proteomes" id="UP000254925">
    <property type="component" value="Unassembled WGS sequence"/>
</dbReference>
<dbReference type="OrthoDB" id="8019824at2"/>
<dbReference type="EMBL" id="QQBB01000002">
    <property type="protein sequence ID" value="RDI61260.1"/>
    <property type="molecule type" value="Genomic_DNA"/>
</dbReference>
<organism evidence="1 2">
    <name type="scientific">Microvirga subterranea</name>
    <dbReference type="NCBI Taxonomy" id="186651"/>
    <lineage>
        <taxon>Bacteria</taxon>
        <taxon>Pseudomonadati</taxon>
        <taxon>Pseudomonadota</taxon>
        <taxon>Alphaproteobacteria</taxon>
        <taxon>Hyphomicrobiales</taxon>
        <taxon>Methylobacteriaceae</taxon>
        <taxon>Microvirga</taxon>
    </lineage>
</organism>
<name>A0A370HSI3_9HYPH</name>
<proteinExistence type="predicted"/>
<dbReference type="AlphaFoldDB" id="A0A370HSI3"/>